<proteinExistence type="predicted"/>
<evidence type="ECO:0000259" key="1">
    <source>
        <dbReference type="Pfam" id="PF21787"/>
    </source>
</evidence>
<reference evidence="2 3" key="1">
    <citation type="submission" date="2019-08" db="EMBL/GenBank/DDBJ databases">
        <title>Whole genome of Aphis craccivora.</title>
        <authorList>
            <person name="Voronova N.V."/>
            <person name="Shulinski R.S."/>
            <person name="Bandarenka Y.V."/>
            <person name="Zhorov D.G."/>
            <person name="Warner D."/>
        </authorList>
    </citation>
    <scope>NUCLEOTIDE SEQUENCE [LARGE SCALE GENOMIC DNA]</scope>
    <source>
        <strain evidence="2">180601</strain>
        <tissue evidence="2">Whole Body</tissue>
    </source>
</reference>
<sequence length="63" mass="7257">FKVDTHFCRVCSCTPRAYAYVNSDPDYTVVCNIVLDEMSIRIHTDWDGTIMHGFVDIDTNIEI</sequence>
<dbReference type="Pfam" id="PF21787">
    <property type="entry name" value="TNP-like_RNaseH_N"/>
    <property type="match status" value="1"/>
</dbReference>
<dbReference type="AlphaFoldDB" id="A0A6G0Z769"/>
<protein>
    <submittedName>
        <fullName evidence="2">THAP-type domain-containing protein</fullName>
    </submittedName>
</protein>
<dbReference type="EMBL" id="VUJU01001192">
    <property type="protein sequence ID" value="KAF0766434.1"/>
    <property type="molecule type" value="Genomic_DNA"/>
</dbReference>
<comment type="caution">
    <text evidence="2">The sequence shown here is derived from an EMBL/GenBank/DDBJ whole genome shotgun (WGS) entry which is preliminary data.</text>
</comment>
<gene>
    <name evidence="2" type="ORF">FWK35_00003712</name>
</gene>
<organism evidence="2 3">
    <name type="scientific">Aphis craccivora</name>
    <name type="common">Cowpea aphid</name>
    <dbReference type="NCBI Taxonomy" id="307492"/>
    <lineage>
        <taxon>Eukaryota</taxon>
        <taxon>Metazoa</taxon>
        <taxon>Ecdysozoa</taxon>
        <taxon>Arthropoda</taxon>
        <taxon>Hexapoda</taxon>
        <taxon>Insecta</taxon>
        <taxon>Pterygota</taxon>
        <taxon>Neoptera</taxon>
        <taxon>Paraneoptera</taxon>
        <taxon>Hemiptera</taxon>
        <taxon>Sternorrhyncha</taxon>
        <taxon>Aphidomorpha</taxon>
        <taxon>Aphidoidea</taxon>
        <taxon>Aphididae</taxon>
        <taxon>Aphidini</taxon>
        <taxon>Aphis</taxon>
        <taxon>Aphis</taxon>
    </lineage>
</organism>
<feature type="domain" description="Transposable element P transposase-like RNase H" evidence="1">
    <location>
        <begin position="22"/>
        <end position="60"/>
    </location>
</feature>
<evidence type="ECO:0000313" key="3">
    <source>
        <dbReference type="Proteomes" id="UP000478052"/>
    </source>
</evidence>
<evidence type="ECO:0000313" key="2">
    <source>
        <dbReference type="EMBL" id="KAF0766434.1"/>
    </source>
</evidence>
<keyword evidence="3" id="KW-1185">Reference proteome</keyword>
<dbReference type="InterPro" id="IPR048365">
    <property type="entry name" value="TNP-like_RNaseH_N"/>
</dbReference>
<dbReference type="Proteomes" id="UP000478052">
    <property type="component" value="Unassembled WGS sequence"/>
</dbReference>
<name>A0A6G0Z769_APHCR</name>
<accession>A0A6G0Z769</accession>
<feature type="non-terminal residue" evidence="2">
    <location>
        <position position="1"/>
    </location>
</feature>
<dbReference type="OrthoDB" id="6760869at2759"/>